<keyword evidence="9" id="KW-1185">Reference proteome</keyword>
<evidence type="ECO:0000313" key="9">
    <source>
        <dbReference type="Proteomes" id="UP000181917"/>
    </source>
</evidence>
<sequence length="511" mass="55454">MNRLITRRSVLSASVASAAAAALAACSSPATPAAAAVRILPTDPLVADFEARRIADGTTVTQQLTAAPFNTKITGNPVSTWGYNGSLNGPLIRAKTGDLLDVPVTNKLAEGTSVHWHGLALRNDADGVQGLTQEAIAAGADYAYRFRLAHPGTYWYHSHFDMQRERALYGALIIEDPKEALSYDQEWVIILDDWLDGVTGTPEEVVEELSMGMDMSGGSMEGMDHEGGGGMDMKHMLMGATSKYLGGDAGDVKIPVHLFNGKPAQEAEILESRPGSRIRLRIINAAGDTAYRVGVPGQKLTLTHTDGFPVQHHDIDAVVLGMGERFDALITVRDGYTPVLALPEGKDGNAYGLISTGIGTPPPAGRMPKTLDGTVTDGSRLKADASVLFAPKPPDRVHEMRLTGSMEKYDWGINGRRFDMANPFDGAFDLRLNERVQVKIVNDTDMWHPMHLHGHTFQLADNGARKDTVIVKPKQTVVFEFDADNPGQWLTHCHNSYHAERGMMGVFSYLQ</sequence>
<dbReference type="InterPro" id="IPR011706">
    <property type="entry name" value="Cu-oxidase_C"/>
</dbReference>
<keyword evidence="8" id="KW-0132">Cell division</keyword>
<dbReference type="SUPFAM" id="SSF49503">
    <property type="entry name" value="Cupredoxins"/>
    <property type="match status" value="3"/>
</dbReference>
<evidence type="ECO:0000256" key="4">
    <source>
        <dbReference type="SAM" id="SignalP"/>
    </source>
</evidence>
<dbReference type="KEGG" id="acry:AC20117_20980"/>
<evidence type="ECO:0000259" key="5">
    <source>
        <dbReference type="Pfam" id="PF00394"/>
    </source>
</evidence>
<feature type="signal peptide" evidence="4">
    <location>
        <begin position="1"/>
        <end position="24"/>
    </location>
</feature>
<dbReference type="AlphaFoldDB" id="A0A1H1FVH4"/>
<feature type="domain" description="Plastocyanin-like" evidence="6">
    <location>
        <begin position="393"/>
        <end position="508"/>
    </location>
</feature>
<dbReference type="Proteomes" id="UP000181917">
    <property type="component" value="Unassembled WGS sequence"/>
</dbReference>
<keyword evidence="8" id="KW-0131">Cell cycle</keyword>
<dbReference type="InterPro" id="IPR006311">
    <property type="entry name" value="TAT_signal"/>
</dbReference>
<feature type="chain" id="PRO_5039221269" evidence="4">
    <location>
        <begin position="25"/>
        <end position="511"/>
    </location>
</feature>
<dbReference type="GO" id="GO:0051301">
    <property type="term" value="P:cell division"/>
    <property type="evidence" value="ECO:0007669"/>
    <property type="project" value="UniProtKB-KW"/>
</dbReference>
<keyword evidence="8" id="KW-0167">Capsid protein</keyword>
<reference evidence="8 9" key="1">
    <citation type="submission" date="2016-10" db="EMBL/GenBank/DDBJ databases">
        <authorList>
            <person name="de Groot N.N."/>
        </authorList>
    </citation>
    <scope>NUCLEOTIDE SEQUENCE [LARGE SCALE GENOMIC DNA]</scope>
    <source>
        <strain evidence="8 9">DSM 20117</strain>
    </source>
</reference>
<name>A0A1H1FVH4_9MICC</name>
<keyword evidence="8" id="KW-0946">Virion</keyword>
<dbReference type="PROSITE" id="PS51257">
    <property type="entry name" value="PROKAR_LIPOPROTEIN"/>
    <property type="match status" value="1"/>
</dbReference>
<keyword evidence="2" id="KW-0560">Oxidoreductase</keyword>
<dbReference type="PANTHER" id="PTHR11709:SF394">
    <property type="entry name" value="FI03373P-RELATED"/>
    <property type="match status" value="1"/>
</dbReference>
<evidence type="ECO:0000313" key="8">
    <source>
        <dbReference type="EMBL" id="SDR04954.1"/>
    </source>
</evidence>
<dbReference type="GO" id="GO:0005507">
    <property type="term" value="F:copper ion binding"/>
    <property type="evidence" value="ECO:0007669"/>
    <property type="project" value="InterPro"/>
</dbReference>
<dbReference type="InterPro" id="IPR011707">
    <property type="entry name" value="Cu-oxidase-like_N"/>
</dbReference>
<dbReference type="CDD" id="cd13861">
    <property type="entry name" value="CuRO_1_CumA_like"/>
    <property type="match status" value="1"/>
</dbReference>
<dbReference type="STRING" id="37928.SAMN04489742_3678"/>
<feature type="domain" description="Plastocyanin-like" evidence="5">
    <location>
        <begin position="257"/>
        <end position="333"/>
    </location>
</feature>
<dbReference type="OrthoDB" id="345021at2"/>
<dbReference type="PANTHER" id="PTHR11709">
    <property type="entry name" value="MULTI-COPPER OXIDASE"/>
    <property type="match status" value="1"/>
</dbReference>
<evidence type="ECO:0000256" key="3">
    <source>
        <dbReference type="ARBA" id="ARBA00023008"/>
    </source>
</evidence>
<evidence type="ECO:0000259" key="6">
    <source>
        <dbReference type="Pfam" id="PF07731"/>
    </source>
</evidence>
<evidence type="ECO:0000256" key="2">
    <source>
        <dbReference type="ARBA" id="ARBA00023002"/>
    </source>
</evidence>
<dbReference type="Gene3D" id="2.60.40.420">
    <property type="entry name" value="Cupredoxins - blue copper proteins"/>
    <property type="match status" value="3"/>
</dbReference>
<evidence type="ECO:0000259" key="7">
    <source>
        <dbReference type="Pfam" id="PF07732"/>
    </source>
</evidence>
<dbReference type="Pfam" id="PF07732">
    <property type="entry name" value="Cu-oxidase_3"/>
    <property type="match status" value="1"/>
</dbReference>
<dbReference type="PROSITE" id="PS51318">
    <property type="entry name" value="TAT"/>
    <property type="match status" value="1"/>
</dbReference>
<dbReference type="InterPro" id="IPR008972">
    <property type="entry name" value="Cupredoxin"/>
</dbReference>
<proteinExistence type="predicted"/>
<feature type="domain" description="Plastocyanin-like" evidence="7">
    <location>
        <begin position="71"/>
        <end position="178"/>
    </location>
</feature>
<keyword evidence="1" id="KW-0479">Metal-binding</keyword>
<evidence type="ECO:0000256" key="1">
    <source>
        <dbReference type="ARBA" id="ARBA00022723"/>
    </source>
</evidence>
<dbReference type="PROSITE" id="PS00080">
    <property type="entry name" value="MULTICOPPER_OXIDASE2"/>
    <property type="match status" value="1"/>
</dbReference>
<dbReference type="RefSeq" id="WP_074701847.1">
    <property type="nucleotide sequence ID" value="NZ_CP018863.1"/>
</dbReference>
<dbReference type="Pfam" id="PF00394">
    <property type="entry name" value="Cu-oxidase"/>
    <property type="match status" value="1"/>
</dbReference>
<keyword evidence="4" id="KW-0732">Signal</keyword>
<dbReference type="EMBL" id="FNKH01000002">
    <property type="protein sequence ID" value="SDR04954.1"/>
    <property type="molecule type" value="Genomic_DNA"/>
</dbReference>
<dbReference type="InterPro" id="IPR045087">
    <property type="entry name" value="Cu-oxidase_fam"/>
</dbReference>
<organism evidence="8 9">
    <name type="scientific">Crystallibacter crystallopoietes</name>
    <dbReference type="NCBI Taxonomy" id="37928"/>
    <lineage>
        <taxon>Bacteria</taxon>
        <taxon>Bacillati</taxon>
        <taxon>Actinomycetota</taxon>
        <taxon>Actinomycetes</taxon>
        <taxon>Micrococcales</taxon>
        <taxon>Micrococcaceae</taxon>
        <taxon>Crystallibacter</taxon>
    </lineage>
</organism>
<protein>
    <submittedName>
        <fullName evidence="8">Multicopper oxidase with three cupredoxin domains (Includes cell division protein FtsP and spore coat protein CotA)</fullName>
    </submittedName>
</protein>
<dbReference type="Pfam" id="PF07731">
    <property type="entry name" value="Cu-oxidase_2"/>
    <property type="match status" value="1"/>
</dbReference>
<dbReference type="InterPro" id="IPR001117">
    <property type="entry name" value="Cu-oxidase_2nd"/>
</dbReference>
<dbReference type="GO" id="GO:0016491">
    <property type="term" value="F:oxidoreductase activity"/>
    <property type="evidence" value="ECO:0007669"/>
    <property type="project" value="UniProtKB-KW"/>
</dbReference>
<accession>A0A1H1FVH4</accession>
<dbReference type="CDD" id="cd13896">
    <property type="entry name" value="CuRO_3_CopA"/>
    <property type="match status" value="1"/>
</dbReference>
<gene>
    <name evidence="8" type="ORF">SAMN04489742_3678</name>
</gene>
<dbReference type="InterPro" id="IPR002355">
    <property type="entry name" value="Cu_oxidase_Cu_BS"/>
</dbReference>
<keyword evidence="3" id="KW-0186">Copper</keyword>
<dbReference type="InterPro" id="IPR034279">
    <property type="entry name" value="CuRO_3_CopA"/>
</dbReference>